<feature type="transmembrane region" description="Helical" evidence="1">
    <location>
        <begin position="132"/>
        <end position="155"/>
    </location>
</feature>
<evidence type="ECO:0000313" key="4">
    <source>
        <dbReference type="Proteomes" id="UP000181992"/>
    </source>
</evidence>
<keyword evidence="1" id="KW-0472">Membrane</keyword>
<dbReference type="STRING" id="1805281.AUJ77_03520"/>
<feature type="transmembrane region" description="Helical" evidence="1">
    <location>
        <begin position="34"/>
        <end position="58"/>
    </location>
</feature>
<comment type="caution">
    <text evidence="3">The sequence shown here is derived from an EMBL/GenBank/DDBJ whole genome shotgun (WGS) entry which is preliminary data.</text>
</comment>
<dbReference type="EMBL" id="MNVN01000021">
    <property type="protein sequence ID" value="OIO30285.1"/>
    <property type="molecule type" value="Genomic_DNA"/>
</dbReference>
<accession>A0A1J4V660</accession>
<feature type="transmembrane region" description="Helical" evidence="1">
    <location>
        <begin position="6"/>
        <end position="22"/>
    </location>
</feature>
<gene>
    <name evidence="3" type="ORF">AUJ77_03520</name>
</gene>
<dbReference type="AlphaFoldDB" id="A0A1J4V660"/>
<protein>
    <recommendedName>
        <fullName evidence="2">DUF2231 domain-containing protein</fullName>
    </recommendedName>
</protein>
<keyword evidence="1" id="KW-0812">Transmembrane</keyword>
<evidence type="ECO:0000313" key="3">
    <source>
        <dbReference type="EMBL" id="OIO30285.1"/>
    </source>
</evidence>
<evidence type="ECO:0000256" key="1">
    <source>
        <dbReference type="SAM" id="Phobius"/>
    </source>
</evidence>
<dbReference type="Proteomes" id="UP000181992">
    <property type="component" value="Unassembled WGS sequence"/>
</dbReference>
<name>A0A1J4V660_9BACT</name>
<organism evidence="3 4">
    <name type="scientific">Candidatus Nomurabacteria bacterium CG1_02_43_90</name>
    <dbReference type="NCBI Taxonomy" id="1805281"/>
    <lineage>
        <taxon>Bacteria</taxon>
        <taxon>Candidatus Nomuraibacteriota</taxon>
    </lineage>
</organism>
<sequence>MHPFIVHFPIAFLMLYALCELLRFQKITVQPFWFYLKASLSIIGVISALAAIITGGMIEAMFRSIPEKNAIVPVHEMWAMITLIIFAIPAIAYLITWMQAPECAKSLERCTSIKKISNALSPLAKKVLTTKIVVPLALIGLVSVSITGGLGGAMVHGINFDPTVAFIYNLFF</sequence>
<reference evidence="3 4" key="1">
    <citation type="journal article" date="2016" name="Environ. Microbiol.">
        <title>Genomic resolution of a cold subsurface aquifer community provides metabolic insights for novel microbes adapted to high CO concentrations.</title>
        <authorList>
            <person name="Probst A.J."/>
            <person name="Castelle C.J."/>
            <person name="Singh A."/>
            <person name="Brown C.T."/>
            <person name="Anantharaman K."/>
            <person name="Sharon I."/>
            <person name="Hug L.A."/>
            <person name="Burstein D."/>
            <person name="Emerson J.B."/>
            <person name="Thomas B.C."/>
            <person name="Banfield J.F."/>
        </authorList>
    </citation>
    <scope>NUCLEOTIDE SEQUENCE [LARGE SCALE GENOMIC DNA]</scope>
    <source>
        <strain evidence="3">CG1_02_43_90</strain>
    </source>
</reference>
<keyword evidence="1" id="KW-1133">Transmembrane helix</keyword>
<feature type="transmembrane region" description="Helical" evidence="1">
    <location>
        <begin position="78"/>
        <end position="97"/>
    </location>
</feature>
<dbReference type="InterPro" id="IPR019251">
    <property type="entry name" value="DUF2231_TM"/>
</dbReference>
<evidence type="ECO:0000259" key="2">
    <source>
        <dbReference type="Pfam" id="PF09990"/>
    </source>
</evidence>
<feature type="domain" description="DUF2231" evidence="2">
    <location>
        <begin position="1"/>
        <end position="156"/>
    </location>
</feature>
<proteinExistence type="predicted"/>
<dbReference type="Pfam" id="PF09990">
    <property type="entry name" value="DUF2231"/>
    <property type="match status" value="1"/>
</dbReference>